<dbReference type="Proteomes" id="UP000887576">
    <property type="component" value="Unplaced"/>
</dbReference>
<sequence>MVDHLEELLKYSKLNEKLSNCKSADFKLPSTLLECVKTFRQNNASTLLNKFILYQKKFKIRKWALTDLKRADGMIVKKWIREKDDFRPDIRPKLENKNVLTLLEFSDGEYDAFLKDLEWSKEETKYLLEMYRKYSTLWAVIADRYSFGDKRRSVYQIRQRFHFVYDSMCEARKRPDLATHYDPHIDLFNLRYLQRHHNRTADEILRDQAIIQEAVKLRNADTENQAEIPRLAAPISATPMPLPSARAPSNVPETPTAPAAPIQKGQVSASARSSSSAPESRHPSVSKTIKTVLDSAVDYTKQIEPAKDTSALRFFSRTAVGPHFRSQEIRLLSNVNQKKRNNIENVCDNLKITNHLYYDADCIEHYTRFASGITAITELKNVYDTATNELVNLHREYCEKTGNDEQLVLPKLPEAPEGKEVIWDKIDPSSSSLGSLLKRKLQLLLNFLLCYNPNFHNLPFVLFISIISCRSHYQV</sequence>
<evidence type="ECO:0000313" key="2">
    <source>
        <dbReference type="WBParaSite" id="JU765_v2.g17183.t1"/>
    </source>
</evidence>
<dbReference type="WBParaSite" id="JU765_v2.g17183.t1">
    <property type="protein sequence ID" value="JU765_v2.g17183.t1"/>
    <property type="gene ID" value="JU765_v2.g17183"/>
</dbReference>
<proteinExistence type="predicted"/>
<organism evidence="1 2">
    <name type="scientific">Panagrolaimus sp. JU765</name>
    <dbReference type="NCBI Taxonomy" id="591449"/>
    <lineage>
        <taxon>Eukaryota</taxon>
        <taxon>Metazoa</taxon>
        <taxon>Ecdysozoa</taxon>
        <taxon>Nematoda</taxon>
        <taxon>Chromadorea</taxon>
        <taxon>Rhabditida</taxon>
        <taxon>Tylenchina</taxon>
        <taxon>Panagrolaimomorpha</taxon>
        <taxon>Panagrolaimoidea</taxon>
        <taxon>Panagrolaimidae</taxon>
        <taxon>Panagrolaimus</taxon>
    </lineage>
</organism>
<protein>
    <submittedName>
        <fullName evidence="2">Myb-like domain-containing protein</fullName>
    </submittedName>
</protein>
<evidence type="ECO:0000313" key="1">
    <source>
        <dbReference type="Proteomes" id="UP000887576"/>
    </source>
</evidence>
<name>A0AC34QKK0_9BILA</name>
<accession>A0AC34QKK0</accession>
<reference evidence="2" key="1">
    <citation type="submission" date="2022-11" db="UniProtKB">
        <authorList>
            <consortium name="WormBaseParasite"/>
        </authorList>
    </citation>
    <scope>IDENTIFICATION</scope>
</reference>